<dbReference type="PANTHER" id="PTHR43142:SF12">
    <property type="entry name" value="CARBOXYLESTERASE TYPE B DOMAIN-CONTAINING PROTEIN-RELATED"/>
    <property type="match status" value="1"/>
</dbReference>
<dbReference type="Gene3D" id="3.40.50.1820">
    <property type="entry name" value="alpha/beta hydrolase"/>
    <property type="match status" value="1"/>
</dbReference>
<reference evidence="8" key="1">
    <citation type="journal article" date="2014" name="Insect Biochem. Mol. Biol.">
        <title>An insight into the sialome of the frog biting fly, Corethrella appendiculata.</title>
        <authorList>
            <person name="Ribeiro J.M.C."/>
            <person name="Chagas A.C."/>
            <person name="Pham V.M."/>
            <person name="Lounibos L.P."/>
            <person name="Calvo E."/>
        </authorList>
    </citation>
    <scope>NUCLEOTIDE SEQUENCE</scope>
    <source>
        <tissue evidence="8">Salivary glands</tissue>
    </source>
</reference>
<evidence type="ECO:0000259" key="7">
    <source>
        <dbReference type="Pfam" id="PF00135"/>
    </source>
</evidence>
<dbReference type="SUPFAM" id="SSF53474">
    <property type="entry name" value="alpha/beta-Hydrolases"/>
    <property type="match status" value="1"/>
</dbReference>
<evidence type="ECO:0000256" key="2">
    <source>
        <dbReference type="ARBA" id="ARBA00022487"/>
    </source>
</evidence>
<evidence type="ECO:0000256" key="4">
    <source>
        <dbReference type="ARBA" id="ARBA00023157"/>
    </source>
</evidence>
<accession>U5EQD3</accession>
<dbReference type="AlphaFoldDB" id="U5EQD3"/>
<proteinExistence type="evidence at transcript level"/>
<name>U5EQD3_9DIPT</name>
<dbReference type="InterPro" id="IPR002018">
    <property type="entry name" value="CarbesteraseB"/>
</dbReference>
<evidence type="ECO:0000256" key="3">
    <source>
        <dbReference type="ARBA" id="ARBA00022801"/>
    </source>
</evidence>
<dbReference type="EC" id="3.1.1.-" evidence="6"/>
<evidence type="ECO:0000313" key="8">
    <source>
        <dbReference type="EMBL" id="JAB55568.1"/>
    </source>
</evidence>
<organism evidence="8">
    <name type="scientific">Corethrella appendiculata</name>
    <dbReference type="NCBI Taxonomy" id="1370023"/>
    <lineage>
        <taxon>Eukaryota</taxon>
        <taxon>Metazoa</taxon>
        <taxon>Ecdysozoa</taxon>
        <taxon>Arthropoda</taxon>
        <taxon>Hexapoda</taxon>
        <taxon>Insecta</taxon>
        <taxon>Pterygota</taxon>
        <taxon>Neoptera</taxon>
        <taxon>Endopterygota</taxon>
        <taxon>Diptera</taxon>
        <taxon>Nematocera</taxon>
        <taxon>Culicoidea</taxon>
        <taxon>Chaoboridae</taxon>
        <taxon>Corethrella</taxon>
    </lineage>
</organism>
<dbReference type="InterPro" id="IPR029058">
    <property type="entry name" value="AB_hydrolase_fold"/>
</dbReference>
<keyword evidence="3 6" id="KW-0378">Hydrolase</keyword>
<keyword evidence="4" id="KW-1015">Disulfide bond</keyword>
<dbReference type="EMBL" id="GANO01004303">
    <property type="protein sequence ID" value="JAB55568.1"/>
    <property type="molecule type" value="mRNA"/>
</dbReference>
<feature type="non-terminal residue" evidence="8">
    <location>
        <position position="1"/>
    </location>
</feature>
<dbReference type="InterPro" id="IPR019826">
    <property type="entry name" value="Carboxylesterase_B_AS"/>
</dbReference>
<dbReference type="GO" id="GO:0052689">
    <property type="term" value="F:carboxylic ester hydrolase activity"/>
    <property type="evidence" value="ECO:0007669"/>
    <property type="project" value="UniProtKB-KW"/>
</dbReference>
<evidence type="ECO:0000256" key="1">
    <source>
        <dbReference type="ARBA" id="ARBA00005964"/>
    </source>
</evidence>
<dbReference type="PANTHER" id="PTHR43142">
    <property type="entry name" value="CARBOXYLIC ESTER HYDROLASE"/>
    <property type="match status" value="1"/>
</dbReference>
<evidence type="ECO:0000256" key="5">
    <source>
        <dbReference type="ARBA" id="ARBA00023180"/>
    </source>
</evidence>
<keyword evidence="5" id="KW-0325">Glycoprotein</keyword>
<keyword evidence="2" id="KW-0719">Serine esterase</keyword>
<dbReference type="ESTHER" id="9dipt-u5eqd3">
    <property type="family name" value="Carb_B_Arthropoda"/>
</dbReference>
<dbReference type="Pfam" id="PF00135">
    <property type="entry name" value="COesterase"/>
    <property type="match status" value="1"/>
</dbReference>
<comment type="similarity">
    <text evidence="1 6">Belongs to the type-B carboxylesterase/lipase family.</text>
</comment>
<feature type="domain" description="Carboxylesterase type B" evidence="7">
    <location>
        <begin position="2"/>
        <end position="509"/>
    </location>
</feature>
<evidence type="ECO:0000256" key="6">
    <source>
        <dbReference type="RuleBase" id="RU361235"/>
    </source>
</evidence>
<sequence length="534" mass="59869">EDSVVEIPNLGKVRGSITCTTWTNRTIHQFLDIKYAKSPINDLRFKPPIGVGKWDDTIDVSKPGNKCSDLSMTSDGFSEDCLSLAVYSNNLEKFNPVMFYIHGGGFFSGGIYRHPPNYLLEKDILLVVPQYRLGPLGFLSLNTSEVPGNVAALDVILALKWVQDNIKYFGGDPTKVTVFGESAGAVLAATLMYSPLVLESYFDKIILQSGGSSSPWGWDILPYENGLQIAQFSKCANEDIDKIVQCLQNLDVKLLWKAFFGHTKMVLSKPEGIHYAGGNRLTFGGYSGFLPDDVYSKLRSTGPTRKYKMMAGFTKHEGTYFLKHIFDSMKDKIKGIKNTQTMVSVLGLVLGNQFIVTLEDSNEVIDAYAKAYAKMFTKEAMNTSDYRLVLDEIIDLSGDISVKIPVLRDFLINQQNNPENSYFYSYEYEGENSYFNLRTKPELYPFKGGVSHGDDLLYLFPYLYKNPLNSLDSQVSKNIIDMWTNFAITGNPGISLPPSTKSNYIEIKDQIRNVNKDIFNLLTTATDEKRSGCQ</sequence>
<protein>
    <recommendedName>
        <fullName evidence="6">Carboxylic ester hydrolase</fullName>
        <ecNumber evidence="6">3.1.1.-</ecNumber>
    </recommendedName>
</protein>
<dbReference type="PROSITE" id="PS00122">
    <property type="entry name" value="CARBOXYLESTERASE_B_1"/>
    <property type="match status" value="1"/>
</dbReference>